<evidence type="ECO:0000259" key="1">
    <source>
        <dbReference type="Pfam" id="PF00135"/>
    </source>
</evidence>
<accession>A0A811KRR3</accession>
<dbReference type="Pfam" id="PF00135">
    <property type="entry name" value="COesterase"/>
    <property type="match status" value="1"/>
</dbReference>
<dbReference type="SUPFAM" id="SSF53474">
    <property type="entry name" value="alpha/beta-Hydrolases"/>
    <property type="match status" value="1"/>
</dbReference>
<proteinExistence type="predicted"/>
<keyword evidence="3" id="KW-1185">Reference proteome</keyword>
<dbReference type="Proteomes" id="UP000783686">
    <property type="component" value="Unassembled WGS sequence"/>
</dbReference>
<dbReference type="EMBL" id="CAJFDH010000004">
    <property type="protein sequence ID" value="CAD5218158.1"/>
    <property type="molecule type" value="Genomic_DNA"/>
</dbReference>
<evidence type="ECO:0000313" key="3">
    <source>
        <dbReference type="Proteomes" id="UP000614601"/>
    </source>
</evidence>
<name>A0A811KRR3_9BILA</name>
<dbReference type="Proteomes" id="UP000614601">
    <property type="component" value="Unassembled WGS sequence"/>
</dbReference>
<feature type="domain" description="Carboxylesterase type B" evidence="1">
    <location>
        <begin position="32"/>
        <end position="547"/>
    </location>
</feature>
<dbReference type="InterPro" id="IPR029058">
    <property type="entry name" value="AB_hydrolase_fold"/>
</dbReference>
<dbReference type="Gene3D" id="3.40.50.1820">
    <property type="entry name" value="alpha/beta hydrolase"/>
    <property type="match status" value="1"/>
</dbReference>
<dbReference type="PANTHER" id="PTHR44590">
    <property type="entry name" value="CARBOXYLIC ESTER HYDROLASE-RELATED"/>
    <property type="match status" value="1"/>
</dbReference>
<protein>
    <recommendedName>
        <fullName evidence="1">Carboxylesterase type B domain-containing protein</fullName>
    </recommendedName>
</protein>
<reference evidence="2" key="1">
    <citation type="submission" date="2020-09" db="EMBL/GenBank/DDBJ databases">
        <authorList>
            <person name="Kikuchi T."/>
        </authorList>
    </citation>
    <scope>NUCLEOTIDE SEQUENCE</scope>
    <source>
        <strain evidence="2">SH1</strain>
    </source>
</reference>
<organism evidence="2 3">
    <name type="scientific">Bursaphelenchus okinawaensis</name>
    <dbReference type="NCBI Taxonomy" id="465554"/>
    <lineage>
        <taxon>Eukaryota</taxon>
        <taxon>Metazoa</taxon>
        <taxon>Ecdysozoa</taxon>
        <taxon>Nematoda</taxon>
        <taxon>Chromadorea</taxon>
        <taxon>Rhabditida</taxon>
        <taxon>Tylenchina</taxon>
        <taxon>Tylenchomorpha</taxon>
        <taxon>Aphelenchoidea</taxon>
        <taxon>Aphelenchoididae</taxon>
        <taxon>Bursaphelenchus</taxon>
    </lineage>
</organism>
<gene>
    <name evidence="2" type="ORF">BOKJ2_LOCUS7368</name>
</gene>
<evidence type="ECO:0000313" key="2">
    <source>
        <dbReference type="EMBL" id="CAD5218158.1"/>
    </source>
</evidence>
<sequence>MGQNGSSLLQTPIIHNWIMGREPDVTYDAEKSTKFGDIRGKKFHFDGYDVEAYLGVPYARCGVFKDRFQKPVRIPKWTNTADCTKFGPRSIQQDMVWDYYLTPVPQSEADCLNMNIFVPTDEIQENKTPNGRPVMVFVHGGGYLIHSAANYGDRQICRNMCKRGVIVCVIQYRLGLLGFLSTGTKECPGNFGLFDQKMAFEWVKDNIGEFGGNPNNITAVGQSAGAASIDLLSISPKCEGLIQKVVLMGGNAASDWAVVPWQKTVAAAEVVARRGGWKGDSGDHSDLLTYFRNQPAVKCRGAIFGKSAFDRRKKGLDFCPVIDGDFLPESIDELRKKAKPIQVIIGTTDYEALLFVALGRAQSDMISLEKQLAVQIPETLPEAEELREEARGIYLRDVDSRNKVDVAKAFVRMYSDTLMNNSTIRYVEHMSKAGHTVYLYNLTYHNPASFGVFAFRMPFVAPTHCYDIRYLFGKGMFSKFRPDSNDLKMLDLMTKMWSNFSNSGNPNLDQENETWHKIDPQNPFKHLELCLEPEEKDHYQGRRAEFWRKVELKIEAFEKKRQELTFPLD</sequence>
<dbReference type="OrthoDB" id="3200163at2759"/>
<dbReference type="InterPro" id="IPR002018">
    <property type="entry name" value="CarbesteraseB"/>
</dbReference>
<comment type="caution">
    <text evidence="2">The sequence shown here is derived from an EMBL/GenBank/DDBJ whole genome shotgun (WGS) entry which is preliminary data.</text>
</comment>
<dbReference type="AlphaFoldDB" id="A0A811KRR3"/>
<dbReference type="EMBL" id="CAJFCW020000004">
    <property type="protein sequence ID" value="CAG9109434.1"/>
    <property type="molecule type" value="Genomic_DNA"/>
</dbReference>
<dbReference type="PANTHER" id="PTHR44590:SF3">
    <property type="entry name" value="CARBOXYLESTERASE TYPE B DOMAIN-CONTAINING PROTEIN"/>
    <property type="match status" value="1"/>
</dbReference>